<evidence type="ECO:0000256" key="18">
    <source>
        <dbReference type="SAM" id="Phobius"/>
    </source>
</evidence>
<keyword evidence="8 17" id="KW-0808">Transferase</keyword>
<proteinExistence type="inferred from homology"/>
<feature type="transmembrane region" description="Helical" evidence="18">
    <location>
        <begin position="40"/>
        <end position="59"/>
    </location>
</feature>
<comment type="pathway">
    <text evidence="3">Phospholipid metabolism; phosphatidylglycerol biosynthesis; phosphatidylglycerol from CDP-diacylglycerol: step 1/2.</text>
</comment>
<dbReference type="InterPro" id="IPR000462">
    <property type="entry name" value="CDP-OH_P_trans"/>
</dbReference>
<dbReference type="Pfam" id="PF01066">
    <property type="entry name" value="CDP-OH_P_transf"/>
    <property type="match status" value="1"/>
</dbReference>
<comment type="catalytic activity">
    <reaction evidence="15">
        <text>a CDP-1,2-diacyl-sn-glycerol + sn-glycerol 3-phosphate = a 1,2-diacyl-sn-glycero-3-phospho-(1'-sn-glycero-3'-phosphate) + CMP + H(+)</text>
        <dbReference type="Rhea" id="RHEA:12593"/>
        <dbReference type="ChEBI" id="CHEBI:15378"/>
        <dbReference type="ChEBI" id="CHEBI:57597"/>
        <dbReference type="ChEBI" id="CHEBI:58332"/>
        <dbReference type="ChEBI" id="CHEBI:60110"/>
        <dbReference type="ChEBI" id="CHEBI:60377"/>
        <dbReference type="EC" id="2.7.8.5"/>
    </reaction>
</comment>
<sequence>MNLPNKLSLFRVALVPIIVILFLTDGIMECFRIHTANGDIVFTLSDILVFVLFAVASFTDFLDGKIARSRNLITSFGKFVDPIADKLLVNSMLILFACTSRISVLAVLLMIWRDMIVDGLRMNASAKGKVVAAGMLGKIKTVLQMFAIIFLMLKNLPFAFVGIPMDQILLWAATIVSLASGIQYFIQLKDIVMESM</sequence>
<evidence type="ECO:0000256" key="17">
    <source>
        <dbReference type="RuleBase" id="RU003750"/>
    </source>
</evidence>
<evidence type="ECO:0000256" key="3">
    <source>
        <dbReference type="ARBA" id="ARBA00005042"/>
    </source>
</evidence>
<evidence type="ECO:0000256" key="5">
    <source>
        <dbReference type="ARBA" id="ARBA00013170"/>
    </source>
</evidence>
<evidence type="ECO:0000256" key="14">
    <source>
        <dbReference type="ARBA" id="ARBA00023264"/>
    </source>
</evidence>
<dbReference type="PANTHER" id="PTHR14269:SF62">
    <property type="entry name" value="CDP-DIACYLGLYCEROL--GLYCEROL-3-PHOSPHATE 3-PHOSPHATIDYLTRANSFERASE 1, CHLOROPLASTIC"/>
    <property type="match status" value="1"/>
</dbReference>
<evidence type="ECO:0000256" key="9">
    <source>
        <dbReference type="ARBA" id="ARBA00022692"/>
    </source>
</evidence>
<keyword evidence="13" id="KW-0594">Phospholipid biosynthesis</keyword>
<dbReference type="Gene3D" id="1.20.120.1760">
    <property type="match status" value="1"/>
</dbReference>
<dbReference type="RefSeq" id="WP_115715030.1">
    <property type="nucleotide sequence ID" value="NZ_AP019695.1"/>
</dbReference>
<keyword evidence="9 18" id="KW-0812">Transmembrane</keyword>
<name>A0A6N4TH17_9FIRM</name>
<dbReference type="InterPro" id="IPR050324">
    <property type="entry name" value="CDP-alcohol_PTase-I"/>
</dbReference>
<protein>
    <recommendedName>
        <fullName evidence="6 16">CDP-diacylglycerol--glycerol-3-phosphate 3-phosphatidyltransferase</fullName>
        <ecNumber evidence="5 16">2.7.8.5</ecNumber>
    </recommendedName>
</protein>
<evidence type="ECO:0000256" key="10">
    <source>
        <dbReference type="ARBA" id="ARBA00022989"/>
    </source>
</evidence>
<evidence type="ECO:0000256" key="1">
    <source>
        <dbReference type="ARBA" id="ARBA00003973"/>
    </source>
</evidence>
<evidence type="ECO:0000313" key="19">
    <source>
        <dbReference type="EMBL" id="BBK21871.1"/>
    </source>
</evidence>
<evidence type="ECO:0000256" key="11">
    <source>
        <dbReference type="ARBA" id="ARBA00023098"/>
    </source>
</evidence>
<feature type="transmembrane region" description="Helical" evidence="18">
    <location>
        <begin position="12"/>
        <end position="28"/>
    </location>
</feature>
<evidence type="ECO:0000256" key="12">
    <source>
        <dbReference type="ARBA" id="ARBA00023136"/>
    </source>
</evidence>
<dbReference type="Proteomes" id="UP000464754">
    <property type="component" value="Chromosome"/>
</dbReference>
<evidence type="ECO:0000313" key="20">
    <source>
        <dbReference type="Proteomes" id="UP000464754"/>
    </source>
</evidence>
<feature type="transmembrane region" description="Helical" evidence="18">
    <location>
        <begin position="168"/>
        <end position="186"/>
    </location>
</feature>
<evidence type="ECO:0000256" key="15">
    <source>
        <dbReference type="ARBA" id="ARBA00048586"/>
    </source>
</evidence>
<accession>A0A6N4TH17</accession>
<dbReference type="EC" id="2.7.8.5" evidence="5 16"/>
<keyword evidence="14" id="KW-1208">Phospholipid metabolism</keyword>
<comment type="function">
    <text evidence="1">This protein catalyzes the committed step to the synthesis of the acidic phospholipids.</text>
</comment>
<dbReference type="PIRSF" id="PIRSF000847">
    <property type="entry name" value="Phos_ph_gly_syn"/>
    <property type="match status" value="1"/>
</dbReference>
<dbReference type="KEGG" id="aarg:Aargi30884_07740"/>
<evidence type="ECO:0000256" key="16">
    <source>
        <dbReference type="NCBIfam" id="TIGR00560"/>
    </source>
</evidence>
<evidence type="ECO:0000256" key="2">
    <source>
        <dbReference type="ARBA" id="ARBA00004141"/>
    </source>
</evidence>
<feature type="transmembrane region" description="Helical" evidence="18">
    <location>
        <begin position="87"/>
        <end position="112"/>
    </location>
</feature>
<keyword evidence="7" id="KW-0444">Lipid biosynthesis</keyword>
<evidence type="ECO:0000256" key="7">
    <source>
        <dbReference type="ARBA" id="ARBA00022516"/>
    </source>
</evidence>
<dbReference type="EMBL" id="AP019695">
    <property type="protein sequence ID" value="BBK21871.1"/>
    <property type="molecule type" value="Genomic_DNA"/>
</dbReference>
<dbReference type="InterPro" id="IPR048254">
    <property type="entry name" value="CDP_ALCOHOL_P_TRANSF_CS"/>
</dbReference>
<dbReference type="NCBIfam" id="TIGR00560">
    <property type="entry name" value="pgsA"/>
    <property type="match status" value="1"/>
</dbReference>
<gene>
    <name evidence="19" type="primary">pgsA</name>
    <name evidence="19" type="ORF">Aargi30884_07740</name>
</gene>
<dbReference type="GO" id="GO:0008444">
    <property type="term" value="F:CDP-diacylglycerol-glycerol-3-phosphate 3-phosphatidyltransferase activity"/>
    <property type="evidence" value="ECO:0007669"/>
    <property type="project" value="UniProtKB-UniRule"/>
</dbReference>
<comment type="similarity">
    <text evidence="4 17">Belongs to the CDP-alcohol phosphatidyltransferase class-I family.</text>
</comment>
<evidence type="ECO:0000256" key="8">
    <source>
        <dbReference type="ARBA" id="ARBA00022679"/>
    </source>
</evidence>
<keyword evidence="11" id="KW-0443">Lipid metabolism</keyword>
<comment type="subcellular location">
    <subcellularLocation>
        <location evidence="2">Membrane</location>
        <topology evidence="2">Multi-pass membrane protein</topology>
    </subcellularLocation>
</comment>
<dbReference type="PROSITE" id="PS00379">
    <property type="entry name" value="CDP_ALCOHOL_P_TRANSF"/>
    <property type="match status" value="1"/>
</dbReference>
<keyword evidence="10 18" id="KW-1133">Transmembrane helix</keyword>
<organism evidence="19 20">
    <name type="scientific">Amedibacterium intestinale</name>
    <dbReference type="NCBI Taxonomy" id="2583452"/>
    <lineage>
        <taxon>Bacteria</taxon>
        <taxon>Bacillati</taxon>
        <taxon>Bacillota</taxon>
        <taxon>Erysipelotrichia</taxon>
        <taxon>Erysipelotrichales</taxon>
        <taxon>Erysipelotrichaceae</taxon>
        <taxon>Amedibacterium</taxon>
    </lineage>
</organism>
<reference evidence="20" key="1">
    <citation type="submission" date="2019-05" db="EMBL/GenBank/DDBJ databases">
        <title>Complete genome sequencing of Absiella argi strain JCM 30884.</title>
        <authorList>
            <person name="Sakamoto M."/>
            <person name="Murakami T."/>
            <person name="Mori H."/>
        </authorList>
    </citation>
    <scope>NUCLEOTIDE SEQUENCE [LARGE SCALE GENOMIC DNA]</scope>
    <source>
        <strain evidence="20">JCM 30884</strain>
    </source>
</reference>
<evidence type="ECO:0000256" key="6">
    <source>
        <dbReference type="ARBA" id="ARBA00014944"/>
    </source>
</evidence>
<dbReference type="InterPro" id="IPR004570">
    <property type="entry name" value="Phosphatidylglycerol_P_synth"/>
</dbReference>
<keyword evidence="12 18" id="KW-0472">Membrane</keyword>
<dbReference type="AlphaFoldDB" id="A0A6N4TH17"/>
<dbReference type="PANTHER" id="PTHR14269">
    <property type="entry name" value="CDP-DIACYLGLYCEROL--GLYCEROL-3-PHOSPHATE 3-PHOSPHATIDYLTRANSFERASE-RELATED"/>
    <property type="match status" value="1"/>
</dbReference>
<keyword evidence="20" id="KW-1185">Reference proteome</keyword>
<dbReference type="GO" id="GO:0006655">
    <property type="term" value="P:phosphatidylglycerol biosynthetic process"/>
    <property type="evidence" value="ECO:0007669"/>
    <property type="project" value="UniProtKB-UniPathway"/>
</dbReference>
<evidence type="ECO:0000256" key="4">
    <source>
        <dbReference type="ARBA" id="ARBA00010441"/>
    </source>
</evidence>
<dbReference type="UniPathway" id="UPA00084">
    <property type="reaction ID" value="UER00503"/>
</dbReference>
<evidence type="ECO:0000256" key="13">
    <source>
        <dbReference type="ARBA" id="ARBA00023209"/>
    </source>
</evidence>
<dbReference type="GO" id="GO:0016020">
    <property type="term" value="C:membrane"/>
    <property type="evidence" value="ECO:0007669"/>
    <property type="project" value="UniProtKB-SubCell"/>
</dbReference>
<dbReference type="InterPro" id="IPR043130">
    <property type="entry name" value="CDP-OH_PTrfase_TM_dom"/>
</dbReference>